<dbReference type="GO" id="GO:0003723">
    <property type="term" value="F:RNA binding"/>
    <property type="evidence" value="ECO:0007669"/>
    <property type="project" value="InterPro"/>
</dbReference>
<keyword evidence="4" id="KW-1185">Reference proteome</keyword>
<feature type="non-terminal residue" evidence="3">
    <location>
        <position position="1"/>
    </location>
</feature>
<comment type="caution">
    <text evidence="3">The sequence shown here is derived from an EMBL/GenBank/DDBJ whole genome shotgun (WGS) entry which is preliminary data.</text>
</comment>
<proteinExistence type="predicted"/>
<dbReference type="STRING" id="44941.A0A397V2S8"/>
<dbReference type="InterPro" id="IPR001253">
    <property type="entry name" value="TIF_eIF-1A"/>
</dbReference>
<dbReference type="SMART" id="SM00652">
    <property type="entry name" value="eIF1a"/>
    <property type="match status" value="1"/>
</dbReference>
<dbReference type="PANTHER" id="PTHR21668">
    <property type="entry name" value="EIF-1A"/>
    <property type="match status" value="1"/>
</dbReference>
<evidence type="ECO:0000259" key="2">
    <source>
        <dbReference type="PROSITE" id="PS50832"/>
    </source>
</evidence>
<evidence type="ECO:0000313" key="3">
    <source>
        <dbReference type="EMBL" id="RIB16221.1"/>
    </source>
</evidence>
<dbReference type="InterPro" id="IPR006196">
    <property type="entry name" value="RNA-binding_domain_S1_IF1"/>
</dbReference>
<reference evidence="3 4" key="1">
    <citation type="submission" date="2018-06" db="EMBL/GenBank/DDBJ databases">
        <title>Comparative genomics reveals the genomic features of Rhizophagus irregularis, R. cerebriforme, R. diaphanum and Gigaspora rosea, and their symbiotic lifestyle signature.</title>
        <authorList>
            <person name="Morin E."/>
            <person name="San Clemente H."/>
            <person name="Chen E.C.H."/>
            <person name="De La Providencia I."/>
            <person name="Hainaut M."/>
            <person name="Kuo A."/>
            <person name="Kohler A."/>
            <person name="Murat C."/>
            <person name="Tang N."/>
            <person name="Roy S."/>
            <person name="Loubradou J."/>
            <person name="Henrissat B."/>
            <person name="Grigoriev I.V."/>
            <person name="Corradi N."/>
            <person name="Roux C."/>
            <person name="Martin F.M."/>
        </authorList>
    </citation>
    <scope>NUCLEOTIDE SEQUENCE [LARGE SCALE GENOMIC DNA]</scope>
    <source>
        <strain evidence="3 4">DAOM 194757</strain>
    </source>
</reference>
<evidence type="ECO:0000313" key="4">
    <source>
        <dbReference type="Proteomes" id="UP000266673"/>
    </source>
</evidence>
<keyword evidence="1" id="KW-0648">Protein biosynthesis</keyword>
<organism evidence="3 4">
    <name type="scientific">Gigaspora rosea</name>
    <dbReference type="NCBI Taxonomy" id="44941"/>
    <lineage>
        <taxon>Eukaryota</taxon>
        <taxon>Fungi</taxon>
        <taxon>Fungi incertae sedis</taxon>
        <taxon>Mucoromycota</taxon>
        <taxon>Glomeromycotina</taxon>
        <taxon>Glomeromycetes</taxon>
        <taxon>Diversisporales</taxon>
        <taxon>Gigasporaceae</taxon>
        <taxon>Gigaspora</taxon>
    </lineage>
</organism>
<dbReference type="GO" id="GO:0003743">
    <property type="term" value="F:translation initiation factor activity"/>
    <property type="evidence" value="ECO:0007669"/>
    <property type="project" value="UniProtKB-UniRule"/>
</dbReference>
<dbReference type="Gene3D" id="2.40.50.140">
    <property type="entry name" value="Nucleic acid-binding proteins"/>
    <property type="match status" value="1"/>
</dbReference>
<dbReference type="EMBL" id="QKWP01000692">
    <property type="protein sequence ID" value="RIB16221.1"/>
    <property type="molecule type" value="Genomic_DNA"/>
</dbReference>
<feature type="domain" description="S1-like" evidence="2">
    <location>
        <begin position="6"/>
        <end position="61"/>
    </location>
</feature>
<dbReference type="SUPFAM" id="SSF50249">
    <property type="entry name" value="Nucleic acid-binding proteins"/>
    <property type="match status" value="1"/>
</dbReference>
<evidence type="ECO:0000256" key="1">
    <source>
        <dbReference type="PROSITE-ProRule" id="PRU00181"/>
    </source>
</evidence>
<dbReference type="Proteomes" id="UP000266673">
    <property type="component" value="Unassembled WGS sequence"/>
</dbReference>
<protein>
    <recommendedName>
        <fullName evidence="2">S1-like domain-containing protein</fullName>
    </recommendedName>
</protein>
<keyword evidence="1" id="KW-0396">Initiation factor</keyword>
<dbReference type="OrthoDB" id="274995at2759"/>
<dbReference type="AlphaFoldDB" id="A0A397V2S8"/>
<gene>
    <name evidence="3" type="ORF">C2G38_2317178</name>
</gene>
<sequence>FLLIKYAQVVKMLENDRLEAQCFDGEKRLARIHSKLQKKLNNCDIILISFHDYQDAKAELF</sequence>
<accession>A0A397V2S8</accession>
<dbReference type="InterPro" id="IPR012340">
    <property type="entry name" value="NA-bd_OB-fold"/>
</dbReference>
<name>A0A397V2S8_9GLOM</name>
<dbReference type="PROSITE" id="PS50832">
    <property type="entry name" value="S1_IF1_TYPE"/>
    <property type="match status" value="1"/>
</dbReference>
<dbReference type="Pfam" id="PF01176">
    <property type="entry name" value="eIF-1a"/>
    <property type="match status" value="1"/>
</dbReference>